<sequence>MWLTIYVVCVLVKVNVDKSWKMIGTTLAWTKHERLTGRNEARKRLRTWMHERLRTWMHEVSDFRNHFLFCLSNVVLVN</sequence>
<dbReference type="EMBL" id="CM007899">
    <property type="protein sequence ID" value="OTG10863.1"/>
    <property type="molecule type" value="Genomic_DNA"/>
</dbReference>
<protein>
    <submittedName>
        <fullName evidence="1">Uncharacterized protein</fullName>
    </submittedName>
</protein>
<evidence type="ECO:0000313" key="2">
    <source>
        <dbReference type="Proteomes" id="UP000215914"/>
    </source>
</evidence>
<evidence type="ECO:0000313" key="1">
    <source>
        <dbReference type="EMBL" id="OTG10863.1"/>
    </source>
</evidence>
<organism evidence="1 2">
    <name type="scientific">Helianthus annuus</name>
    <name type="common">Common sunflower</name>
    <dbReference type="NCBI Taxonomy" id="4232"/>
    <lineage>
        <taxon>Eukaryota</taxon>
        <taxon>Viridiplantae</taxon>
        <taxon>Streptophyta</taxon>
        <taxon>Embryophyta</taxon>
        <taxon>Tracheophyta</taxon>
        <taxon>Spermatophyta</taxon>
        <taxon>Magnoliopsida</taxon>
        <taxon>eudicotyledons</taxon>
        <taxon>Gunneridae</taxon>
        <taxon>Pentapetalae</taxon>
        <taxon>asterids</taxon>
        <taxon>campanulids</taxon>
        <taxon>Asterales</taxon>
        <taxon>Asteraceae</taxon>
        <taxon>Asteroideae</taxon>
        <taxon>Heliantheae alliance</taxon>
        <taxon>Heliantheae</taxon>
        <taxon>Helianthus</taxon>
    </lineage>
</organism>
<dbReference type="InParanoid" id="A0A251TJC2"/>
<reference evidence="2" key="1">
    <citation type="journal article" date="2017" name="Nature">
        <title>The sunflower genome provides insights into oil metabolism, flowering and Asterid evolution.</title>
        <authorList>
            <person name="Badouin H."/>
            <person name="Gouzy J."/>
            <person name="Grassa C.J."/>
            <person name="Murat F."/>
            <person name="Staton S.E."/>
            <person name="Cottret L."/>
            <person name="Lelandais-Briere C."/>
            <person name="Owens G.L."/>
            <person name="Carrere S."/>
            <person name="Mayjonade B."/>
            <person name="Legrand L."/>
            <person name="Gill N."/>
            <person name="Kane N.C."/>
            <person name="Bowers J.E."/>
            <person name="Hubner S."/>
            <person name="Bellec A."/>
            <person name="Berard A."/>
            <person name="Berges H."/>
            <person name="Blanchet N."/>
            <person name="Boniface M.C."/>
            <person name="Brunel D."/>
            <person name="Catrice O."/>
            <person name="Chaidir N."/>
            <person name="Claudel C."/>
            <person name="Donnadieu C."/>
            <person name="Faraut T."/>
            <person name="Fievet G."/>
            <person name="Helmstetter N."/>
            <person name="King M."/>
            <person name="Knapp S.J."/>
            <person name="Lai Z."/>
            <person name="Le Paslier M.C."/>
            <person name="Lippi Y."/>
            <person name="Lorenzon L."/>
            <person name="Mandel J.R."/>
            <person name="Marage G."/>
            <person name="Marchand G."/>
            <person name="Marquand E."/>
            <person name="Bret-Mestries E."/>
            <person name="Morien E."/>
            <person name="Nambeesan S."/>
            <person name="Nguyen T."/>
            <person name="Pegot-Espagnet P."/>
            <person name="Pouilly N."/>
            <person name="Raftis F."/>
            <person name="Sallet E."/>
            <person name="Schiex T."/>
            <person name="Thomas J."/>
            <person name="Vandecasteele C."/>
            <person name="Vares D."/>
            <person name="Vear F."/>
            <person name="Vautrin S."/>
            <person name="Crespi M."/>
            <person name="Mangin B."/>
            <person name="Burke J.M."/>
            <person name="Salse J."/>
            <person name="Munos S."/>
            <person name="Vincourt P."/>
            <person name="Rieseberg L.H."/>
            <person name="Langlade N.B."/>
        </authorList>
    </citation>
    <scope>NUCLEOTIDE SEQUENCE [LARGE SCALE GENOMIC DNA]</scope>
    <source>
        <strain evidence="2">cv. SF193</strain>
    </source>
</reference>
<dbReference type="AlphaFoldDB" id="A0A251TJC2"/>
<dbReference type="Proteomes" id="UP000215914">
    <property type="component" value="Chromosome 10"/>
</dbReference>
<accession>A0A251TJC2</accession>
<proteinExistence type="predicted"/>
<name>A0A251TJC2_HELAN</name>
<keyword evidence="2" id="KW-1185">Reference proteome</keyword>
<gene>
    <name evidence="1" type="ORF">HannXRQ_Chr10g0292441</name>
</gene>